<protein>
    <recommendedName>
        <fullName evidence="3">Lipoprotein</fullName>
    </recommendedName>
</protein>
<dbReference type="Pfam" id="PF20127">
    <property type="entry name" value="DUF6517"/>
    <property type="match status" value="1"/>
</dbReference>
<dbReference type="EMBL" id="CP016070">
    <property type="protein sequence ID" value="AOW81087.1"/>
    <property type="molecule type" value="Genomic_DNA"/>
</dbReference>
<dbReference type="InterPro" id="IPR045396">
    <property type="entry name" value="DUF6517"/>
</dbReference>
<dbReference type="GeneID" id="29829912"/>
<organism evidence="1 2">
    <name type="scientific">Halodesulfurarchaeum formicicum</name>
    <dbReference type="NCBI Taxonomy" id="1873524"/>
    <lineage>
        <taxon>Archaea</taxon>
        <taxon>Methanobacteriati</taxon>
        <taxon>Methanobacteriota</taxon>
        <taxon>Stenosarchaea group</taxon>
        <taxon>Halobacteria</taxon>
        <taxon>Halobacteriales</taxon>
        <taxon>Halobacteriaceae</taxon>
        <taxon>Halodesulfurarchaeum</taxon>
    </lineage>
</organism>
<reference evidence="1 2" key="1">
    <citation type="submission" date="2016-06" db="EMBL/GenBank/DDBJ databases">
        <title>Discovery of anaerobic lithoheterotrophic haloarchaeon capable of sulfur respiration by hydrogen and formate.</title>
        <authorList>
            <person name="Sorokin D.Y."/>
            <person name="Kublanov I.V."/>
            <person name="Roman P."/>
            <person name="Sinninghe Damste J.S."/>
            <person name="Golyshin P.N."/>
            <person name="Rojo D."/>
            <person name="Ciordia S."/>
            <person name="Mena Md.C."/>
            <person name="Ferrer M."/>
            <person name="Smedile F."/>
            <person name="Messina E."/>
            <person name="La Cono V."/>
            <person name="Yakimov M.M."/>
        </authorList>
    </citation>
    <scope>NUCLEOTIDE SEQUENCE [LARGE SCALE GENOMIC DNA]</scope>
    <source>
        <strain evidence="1 2">HTSR1</strain>
    </source>
</reference>
<accession>A0A1D8S6U5</accession>
<dbReference type="PROSITE" id="PS51257">
    <property type="entry name" value="PROKAR_LIPOPROTEIN"/>
    <property type="match status" value="1"/>
</dbReference>
<evidence type="ECO:0008006" key="3">
    <source>
        <dbReference type="Google" id="ProtNLM"/>
    </source>
</evidence>
<evidence type="ECO:0000313" key="1">
    <source>
        <dbReference type="EMBL" id="AOW81087.1"/>
    </source>
</evidence>
<dbReference type="KEGG" id="halh:HTSR_1923"/>
<dbReference type="RefSeq" id="WP_070365735.1">
    <property type="nucleotide sequence ID" value="NZ_CP016070.1"/>
</dbReference>
<gene>
    <name evidence="1" type="ORF">HTSR_1923</name>
</gene>
<sequence length="255" mass="26616">MQRRSFIATLGAGAIASLAGCQTAVGSVALPSVPDDALDSGGWEQLEQTKDETVIEETYGPVTVEAVASSVTYTDAALREQVRADTLSTVETDLALFSATRIDMAPSVDELGPVRSEVKTQIRTAAIEELRAQMDAAGITNVEETGTGTIEVAGGTTAEMTELTGSYPVEDMKFPVSEDTAITIEGGDLAVDAVLAVWSANGNYLVAGGAYPAENFTRETDSALTDAISVSIDIDLGLTPDAYREELLDLIAGVS</sequence>
<name>A0A1D8S6U5_9EURY</name>
<dbReference type="AlphaFoldDB" id="A0A1D8S6U5"/>
<proteinExistence type="predicted"/>
<evidence type="ECO:0000313" key="2">
    <source>
        <dbReference type="Proteomes" id="UP000185608"/>
    </source>
</evidence>
<dbReference type="Proteomes" id="UP000185608">
    <property type="component" value="Chromosome"/>
</dbReference>